<proteinExistence type="predicted"/>
<protein>
    <recommendedName>
        <fullName evidence="4">Secreted protein</fullName>
    </recommendedName>
</protein>
<evidence type="ECO:0000313" key="3">
    <source>
        <dbReference type="Proteomes" id="UP001458880"/>
    </source>
</evidence>
<feature type="signal peptide" evidence="1">
    <location>
        <begin position="1"/>
        <end position="19"/>
    </location>
</feature>
<dbReference type="AlphaFoldDB" id="A0AAW1LW54"/>
<dbReference type="PROSITE" id="PS51257">
    <property type="entry name" value="PROKAR_LIPOPROTEIN"/>
    <property type="match status" value="1"/>
</dbReference>
<evidence type="ECO:0000313" key="2">
    <source>
        <dbReference type="EMBL" id="KAK9737994.1"/>
    </source>
</evidence>
<sequence>MNQHRPFVILCVCVLVVASCRKISFKENSNVSQKFLCQPRPKSLALRKIVMSARSSYANPVQKVWFFRKLFPKKTGNIIVLLLLEGPSYIDATAIQAAALT</sequence>
<evidence type="ECO:0008006" key="4">
    <source>
        <dbReference type="Google" id="ProtNLM"/>
    </source>
</evidence>
<organism evidence="2 3">
    <name type="scientific">Popillia japonica</name>
    <name type="common">Japanese beetle</name>
    <dbReference type="NCBI Taxonomy" id="7064"/>
    <lineage>
        <taxon>Eukaryota</taxon>
        <taxon>Metazoa</taxon>
        <taxon>Ecdysozoa</taxon>
        <taxon>Arthropoda</taxon>
        <taxon>Hexapoda</taxon>
        <taxon>Insecta</taxon>
        <taxon>Pterygota</taxon>
        <taxon>Neoptera</taxon>
        <taxon>Endopterygota</taxon>
        <taxon>Coleoptera</taxon>
        <taxon>Polyphaga</taxon>
        <taxon>Scarabaeiformia</taxon>
        <taxon>Scarabaeidae</taxon>
        <taxon>Rutelinae</taxon>
        <taxon>Popillia</taxon>
    </lineage>
</organism>
<keyword evidence="3" id="KW-1185">Reference proteome</keyword>
<name>A0AAW1LW54_POPJA</name>
<gene>
    <name evidence="2" type="ORF">QE152_g10261</name>
</gene>
<evidence type="ECO:0000256" key="1">
    <source>
        <dbReference type="SAM" id="SignalP"/>
    </source>
</evidence>
<accession>A0AAW1LW54</accession>
<comment type="caution">
    <text evidence="2">The sequence shown here is derived from an EMBL/GenBank/DDBJ whole genome shotgun (WGS) entry which is preliminary data.</text>
</comment>
<dbReference type="Proteomes" id="UP001458880">
    <property type="component" value="Unassembled WGS sequence"/>
</dbReference>
<feature type="chain" id="PRO_5043901049" description="Secreted protein" evidence="1">
    <location>
        <begin position="20"/>
        <end position="101"/>
    </location>
</feature>
<reference evidence="2 3" key="1">
    <citation type="journal article" date="2024" name="BMC Genomics">
        <title>De novo assembly and annotation of Popillia japonica's genome with initial clues to its potential as an invasive pest.</title>
        <authorList>
            <person name="Cucini C."/>
            <person name="Boschi S."/>
            <person name="Funari R."/>
            <person name="Cardaioli E."/>
            <person name="Iannotti N."/>
            <person name="Marturano G."/>
            <person name="Paoli F."/>
            <person name="Bruttini M."/>
            <person name="Carapelli A."/>
            <person name="Frati F."/>
            <person name="Nardi F."/>
        </authorList>
    </citation>
    <scope>NUCLEOTIDE SEQUENCE [LARGE SCALE GENOMIC DNA]</scope>
    <source>
        <strain evidence="2">DMR45628</strain>
    </source>
</reference>
<keyword evidence="1" id="KW-0732">Signal</keyword>
<dbReference type="EMBL" id="JASPKY010000092">
    <property type="protein sequence ID" value="KAK9737994.1"/>
    <property type="molecule type" value="Genomic_DNA"/>
</dbReference>